<dbReference type="Proteomes" id="UP001152759">
    <property type="component" value="Chromosome 5"/>
</dbReference>
<accession>A0A9P0AFY2</accession>
<protein>
    <submittedName>
        <fullName evidence="2">Uncharacterized protein</fullName>
    </submittedName>
</protein>
<proteinExistence type="predicted"/>
<evidence type="ECO:0000313" key="3">
    <source>
        <dbReference type="Proteomes" id="UP001152759"/>
    </source>
</evidence>
<keyword evidence="1" id="KW-0812">Transmembrane</keyword>
<keyword evidence="3" id="KW-1185">Reference proteome</keyword>
<keyword evidence="1" id="KW-0472">Membrane</keyword>
<evidence type="ECO:0000256" key="1">
    <source>
        <dbReference type="SAM" id="Phobius"/>
    </source>
</evidence>
<gene>
    <name evidence="2" type="ORF">BEMITA_LOCUS8513</name>
</gene>
<reference evidence="2" key="1">
    <citation type="submission" date="2021-12" db="EMBL/GenBank/DDBJ databases">
        <authorList>
            <person name="King R."/>
        </authorList>
    </citation>
    <scope>NUCLEOTIDE SEQUENCE</scope>
</reference>
<feature type="transmembrane region" description="Helical" evidence="1">
    <location>
        <begin position="62"/>
        <end position="87"/>
    </location>
</feature>
<dbReference type="AlphaFoldDB" id="A0A9P0AFY2"/>
<name>A0A9P0AFY2_BEMTA</name>
<keyword evidence="1" id="KW-1133">Transmembrane helix</keyword>
<feature type="transmembrane region" description="Helical" evidence="1">
    <location>
        <begin position="119"/>
        <end position="141"/>
    </location>
</feature>
<organism evidence="2 3">
    <name type="scientific">Bemisia tabaci</name>
    <name type="common">Sweetpotato whitefly</name>
    <name type="synonym">Aleurodes tabaci</name>
    <dbReference type="NCBI Taxonomy" id="7038"/>
    <lineage>
        <taxon>Eukaryota</taxon>
        <taxon>Metazoa</taxon>
        <taxon>Ecdysozoa</taxon>
        <taxon>Arthropoda</taxon>
        <taxon>Hexapoda</taxon>
        <taxon>Insecta</taxon>
        <taxon>Pterygota</taxon>
        <taxon>Neoptera</taxon>
        <taxon>Paraneoptera</taxon>
        <taxon>Hemiptera</taxon>
        <taxon>Sternorrhyncha</taxon>
        <taxon>Aleyrodoidea</taxon>
        <taxon>Aleyrodidae</taxon>
        <taxon>Aleyrodinae</taxon>
        <taxon>Bemisia</taxon>
    </lineage>
</organism>
<dbReference type="EMBL" id="OU963866">
    <property type="protein sequence ID" value="CAH0389707.1"/>
    <property type="molecule type" value="Genomic_DNA"/>
</dbReference>
<evidence type="ECO:0000313" key="2">
    <source>
        <dbReference type="EMBL" id="CAH0389707.1"/>
    </source>
</evidence>
<sequence length="186" mass="20890">MAFGACNPASSCRSDNWDSSPHNWIQGQILHHGTYHPCAKDSLDSSLRTTIITELESRHRSIIICLTLGSQLLVVFYFLPPVIALFFNPSPSRKLRLPMEMPDPLSLLGFASNDVTMSLIYLSFFASYLVHFYIIYVGAALQVTTVDSLKTAFCICGLSLGTLGHDKFSNWEQFVDAVKLHQRLFR</sequence>